<evidence type="ECO:0000313" key="3">
    <source>
        <dbReference type="EMBL" id="EJK57700.1"/>
    </source>
</evidence>
<dbReference type="PROSITE" id="PS50878">
    <property type="entry name" value="RT_POL"/>
    <property type="match status" value="1"/>
</dbReference>
<comment type="caution">
    <text evidence="3">The sequence shown here is derived from an EMBL/GenBank/DDBJ whole genome shotgun (WGS) entry which is preliminary data.</text>
</comment>
<keyword evidence="4" id="KW-1185">Reference proteome</keyword>
<evidence type="ECO:0000313" key="4">
    <source>
        <dbReference type="Proteomes" id="UP000266841"/>
    </source>
</evidence>
<feature type="domain" description="Reverse transcriptase" evidence="2">
    <location>
        <begin position="386"/>
        <end position="696"/>
    </location>
</feature>
<evidence type="ECO:0000259" key="2">
    <source>
        <dbReference type="PROSITE" id="PS50878"/>
    </source>
</evidence>
<dbReference type="eggNOG" id="ENOG502S9D9">
    <property type="taxonomic scope" value="Eukaryota"/>
</dbReference>
<dbReference type="InterPro" id="IPR043502">
    <property type="entry name" value="DNA/RNA_pol_sf"/>
</dbReference>
<sequence length="1288" mass="143113">MTHLGGAEHCTIAPPLVDLTVCHKSGITFCTHGDCPLLPKERFFPSLEDLLQHERTHHPTAPPHTGTHTSPLPHRTHPATPPATAPAAQVSPSSPVLRVPHAPTLETHSGTATADPNANPNLALCNTLFSPPEADPAQPSSWEDALQFLASPSHQPPAFRTNWYHFLKRRHQHEFYDVFYCIIQAINIASARSDPADTDWKSSASGFYWLLVHLEHLILAPTNKTDRNGESIQQTIRRRLAWFRQGRIRDLHAEAARVSSWVNVGDRPARDGRRDAQEAADNDNFKSARDRACNPPPVAQVGNNNFASVTDLYSEPHPPLNLEPPNLDDRQPYHLPGHIAKSIRQSHRRKGKGCHTDSLDIFIDIAHKDDPAVDATLQRFFDLVYRGLVPAPARRFFRDSYLFCLYKDPSDPSKLRPIGVPSALRRIIASHVAKVYKDTFAAHLLPFNFAVGVERGMTFATLVAQLSIEKYIQIPQSRDELPSRAMVFLDLKNMFNLVSREKLRHVIATKFPQLLPLVDLFYDDAANINLRWDDGSWRTISMSEGLNQGCPLSSIFAAIVLNEVLVPLDCLMKDRAAARVARGNYGDDECGSQAVQKGYVDDLLASLAHEDVLFYITKFNELARPLGLFLNPFKTRIMTSCNGQSIIPALADHDLDVATSLRSAIELYSQNKARLPGGSPTPVELTDGFVYLGSPVGSASFANNYFQQRVAAVQSEADALTANIPDIQTRLRIFHQCTINKLPFLLGTEVLHNLPLTDDKFNPADWMDWYGPLSQGVDRQVQRFLGALLGMPADSVSAHALQICRISLQDGGLGMVDPGTRAIIDFTLSMSKASHSARFGFRVGKGDRAIQLPPTVTALFDSTRNPDSVILRRFDRLCPHIAHHACPDSVAIPARDEHFRLHTSPKSALDRLKHYCSTLRVRILYETAPPDQLHHLPGLLQSSSSYPMISMSRSNPAHRLKPDLFRLALLRKLLLPIPEFAHAPQCKCGATFDIYGHHALSCPRNSKKGAHNMIRDGTQCFLCPALREANYMLPGDEIETEKEGICPSNCNIKPFDASFPPRLHSCHYNDIGFDYTLSPPPPPSSIDPTTDIQQQLSANAERCHQRAERGKYRRGGDTVDDADLSLPDPPSSKDLGELYIGEINRANRLLLPVSIGPYGDFGPIFRNFLFGQGPRQPLSPFKDRPQANLAHLRATSHPAPFDVITTACTNWKRNKSRHFFGHSYTAPTPREHFLQKFGLHTTKALAVLLHNSFKHIVSAPPGLTTAHRTPPGPDHSSTHIFTDTPVTG</sequence>
<dbReference type="OrthoDB" id="7485566at2759"/>
<dbReference type="OMA" id="IPESHHE"/>
<feature type="region of interest" description="Disordered" evidence="1">
    <location>
        <begin position="1097"/>
        <end position="1130"/>
    </location>
</feature>
<feature type="compositionally biased region" description="Basic and acidic residues" evidence="1">
    <location>
        <begin position="267"/>
        <end position="292"/>
    </location>
</feature>
<feature type="region of interest" description="Disordered" evidence="1">
    <location>
        <begin position="267"/>
        <end position="301"/>
    </location>
</feature>
<gene>
    <name evidence="3" type="ORF">THAOC_22224</name>
</gene>
<evidence type="ECO:0000256" key="1">
    <source>
        <dbReference type="SAM" id="MobiDB-lite"/>
    </source>
</evidence>
<dbReference type="InterPro" id="IPR000477">
    <property type="entry name" value="RT_dom"/>
</dbReference>
<dbReference type="EMBL" id="AGNL01027263">
    <property type="protein sequence ID" value="EJK57700.1"/>
    <property type="molecule type" value="Genomic_DNA"/>
</dbReference>
<feature type="region of interest" description="Disordered" evidence="1">
    <location>
        <begin position="56"/>
        <end position="101"/>
    </location>
</feature>
<dbReference type="SUPFAM" id="SSF56672">
    <property type="entry name" value="DNA/RNA polymerases"/>
    <property type="match status" value="1"/>
</dbReference>
<dbReference type="Proteomes" id="UP000266841">
    <property type="component" value="Unassembled WGS sequence"/>
</dbReference>
<protein>
    <recommendedName>
        <fullName evidence="2">Reverse transcriptase domain-containing protein</fullName>
    </recommendedName>
</protein>
<name>K0RXN3_THAOC</name>
<feature type="compositionally biased region" description="Low complexity" evidence="1">
    <location>
        <begin position="85"/>
        <end position="97"/>
    </location>
</feature>
<feature type="compositionally biased region" description="Low complexity" evidence="1">
    <location>
        <begin position="63"/>
        <end position="73"/>
    </location>
</feature>
<reference evidence="3 4" key="1">
    <citation type="journal article" date="2012" name="Genome Biol.">
        <title>Genome and low-iron response of an oceanic diatom adapted to chronic iron limitation.</title>
        <authorList>
            <person name="Lommer M."/>
            <person name="Specht M."/>
            <person name="Roy A.S."/>
            <person name="Kraemer L."/>
            <person name="Andreson R."/>
            <person name="Gutowska M.A."/>
            <person name="Wolf J."/>
            <person name="Bergner S.V."/>
            <person name="Schilhabel M.B."/>
            <person name="Klostermeier U.C."/>
            <person name="Beiko R.G."/>
            <person name="Rosenstiel P."/>
            <person name="Hippler M."/>
            <person name="Laroche J."/>
        </authorList>
    </citation>
    <scope>NUCLEOTIDE SEQUENCE [LARGE SCALE GENOMIC DNA]</scope>
    <source>
        <strain evidence="3 4">CCMP1005</strain>
    </source>
</reference>
<feature type="compositionally biased region" description="Polar residues" evidence="1">
    <location>
        <begin position="1278"/>
        <end position="1288"/>
    </location>
</feature>
<feature type="compositionally biased region" description="Basic and acidic residues" evidence="1">
    <location>
        <begin position="1101"/>
        <end position="1117"/>
    </location>
</feature>
<dbReference type="Pfam" id="PF00078">
    <property type="entry name" value="RVT_1"/>
    <property type="match status" value="1"/>
</dbReference>
<accession>K0RXN3</accession>
<proteinExistence type="predicted"/>
<feature type="region of interest" description="Disordered" evidence="1">
    <location>
        <begin position="1261"/>
        <end position="1288"/>
    </location>
</feature>
<organism evidence="3 4">
    <name type="scientific">Thalassiosira oceanica</name>
    <name type="common">Marine diatom</name>
    <dbReference type="NCBI Taxonomy" id="159749"/>
    <lineage>
        <taxon>Eukaryota</taxon>
        <taxon>Sar</taxon>
        <taxon>Stramenopiles</taxon>
        <taxon>Ochrophyta</taxon>
        <taxon>Bacillariophyta</taxon>
        <taxon>Coscinodiscophyceae</taxon>
        <taxon>Thalassiosirophycidae</taxon>
        <taxon>Thalassiosirales</taxon>
        <taxon>Thalassiosiraceae</taxon>
        <taxon>Thalassiosira</taxon>
    </lineage>
</organism>